<organism evidence="3 4">
    <name type="scientific">Cladophialophora carrionii</name>
    <dbReference type="NCBI Taxonomy" id="86049"/>
    <lineage>
        <taxon>Eukaryota</taxon>
        <taxon>Fungi</taxon>
        <taxon>Dikarya</taxon>
        <taxon>Ascomycota</taxon>
        <taxon>Pezizomycotina</taxon>
        <taxon>Eurotiomycetes</taxon>
        <taxon>Chaetothyriomycetidae</taxon>
        <taxon>Chaetothyriales</taxon>
        <taxon>Herpotrichiellaceae</taxon>
        <taxon>Cladophialophora</taxon>
    </lineage>
</organism>
<evidence type="ECO:0000259" key="2">
    <source>
        <dbReference type="PROSITE" id="PS00028"/>
    </source>
</evidence>
<dbReference type="PROSITE" id="PS00028">
    <property type="entry name" value="ZINC_FINGER_C2H2_1"/>
    <property type="match status" value="2"/>
</dbReference>
<dbReference type="InterPro" id="IPR013087">
    <property type="entry name" value="Znf_C2H2_type"/>
</dbReference>
<protein>
    <recommendedName>
        <fullName evidence="2">C2H2-type domain-containing protein</fullName>
    </recommendedName>
</protein>
<feature type="region of interest" description="Disordered" evidence="1">
    <location>
        <begin position="205"/>
        <end position="274"/>
    </location>
</feature>
<dbReference type="STRING" id="86049.A0A1C1CCP5"/>
<name>A0A1C1CCP5_9EURO</name>
<dbReference type="VEuPathDB" id="FungiDB:G647_09230"/>
<comment type="caution">
    <text evidence="3">The sequence shown here is derived from an EMBL/GenBank/DDBJ whole genome shotgun (WGS) entry which is preliminary data.</text>
</comment>
<evidence type="ECO:0000313" key="3">
    <source>
        <dbReference type="EMBL" id="OCT46294.1"/>
    </source>
</evidence>
<sequence length="492" mass="55122">MDPRHRNPLSPACPLPDALPSTAYNFTVPASQPLELAGLNPYALPHANQQVHSIEPNVRDAVHLLATLGLSQRQIRKLRKPQYRTALCCLAQISEDDIAVAYITALSERMRPTSDPMSAHHLSAVPSLVSDQSSLRASMATDFSIPMSDNSAHGSGHVPNLTYGMAQFGAIPDELNMATTKTLHDSQTSFFDSDHDKMEYERAPQHLDPVTIPQQQQPRPRVLSPRPDTAMTPSSVAGERNRSKLDPANHSFFISSHDRQRNRPPQPRFPCPERGCRKDFSSTREFAKHLCGDHDKNVIFHCLHCQHVTFQTGRAEMWTRHHKLRHASCLAEGRCVQETRGPERKYWGCGLCLEVFSDAKSYASHYADHFKNNRSLDQSDVSSSTTIQSLLMQDATHERWQNRNATGVGYDGLTYHRSWDRVDMSDIRDALEYGNFEGASISEPDVAERLLDEIEKRAIMQPSGTHHPHPVIEMSNASLGGAGLLPTTRLYE</sequence>
<dbReference type="Proteomes" id="UP000094526">
    <property type="component" value="Unassembled WGS sequence"/>
</dbReference>
<evidence type="ECO:0000313" key="4">
    <source>
        <dbReference type="Proteomes" id="UP000094526"/>
    </source>
</evidence>
<dbReference type="EMBL" id="LGRB01000016">
    <property type="protein sequence ID" value="OCT46294.1"/>
    <property type="molecule type" value="Genomic_DNA"/>
</dbReference>
<keyword evidence="4" id="KW-1185">Reference proteome</keyword>
<dbReference type="AlphaFoldDB" id="A0A1C1CCP5"/>
<reference evidence="4" key="1">
    <citation type="submission" date="2015-07" db="EMBL/GenBank/DDBJ databases">
        <authorList>
            <person name="Teixeira M.M."/>
            <person name="Souza R.C."/>
            <person name="Almeida L.G."/>
            <person name="Vicente V.A."/>
            <person name="de Hoog S."/>
            <person name="Bocca A.L."/>
            <person name="de Almeida S.R."/>
            <person name="Vasconcelos A.T."/>
            <person name="Felipe M.S."/>
        </authorList>
    </citation>
    <scope>NUCLEOTIDE SEQUENCE [LARGE SCALE GENOMIC DNA]</scope>
    <source>
        <strain evidence="4">KSF</strain>
    </source>
</reference>
<dbReference type="VEuPathDB" id="FungiDB:CLCR_01184"/>
<dbReference type="SMART" id="SM00355">
    <property type="entry name" value="ZnF_C2H2"/>
    <property type="match status" value="3"/>
</dbReference>
<proteinExistence type="predicted"/>
<feature type="domain" description="C2H2-type" evidence="2">
    <location>
        <begin position="271"/>
        <end position="294"/>
    </location>
</feature>
<feature type="domain" description="C2H2-type" evidence="2">
    <location>
        <begin position="349"/>
        <end position="369"/>
    </location>
</feature>
<gene>
    <name evidence="3" type="ORF">CLCR_01184</name>
</gene>
<dbReference type="OrthoDB" id="4130898at2759"/>
<accession>A0A1C1CCP5</accession>
<evidence type="ECO:0000256" key="1">
    <source>
        <dbReference type="SAM" id="MobiDB-lite"/>
    </source>
</evidence>